<comment type="similarity">
    <text evidence="3">Belongs to the ATPase gamma chain family.</text>
</comment>
<accession>A0A0G0T2M7</accession>
<evidence type="ECO:0000256" key="4">
    <source>
        <dbReference type="ARBA" id="ARBA00022448"/>
    </source>
</evidence>
<protein>
    <recommendedName>
        <fullName evidence="12">ATP synthase gamma chain</fullName>
    </recommendedName>
</protein>
<comment type="function">
    <text evidence="1">Produces ATP from ADP in the presence of a proton gradient across the membrane. The gamma chain is believed to be important in regulating ATPase activity and the flow of protons through the CF(0) complex.</text>
</comment>
<dbReference type="Proteomes" id="UP000034881">
    <property type="component" value="Unassembled WGS sequence"/>
</dbReference>
<keyword evidence="6" id="KW-0406">Ion transport</keyword>
<evidence type="ECO:0000256" key="8">
    <source>
        <dbReference type="ARBA" id="ARBA00023196"/>
    </source>
</evidence>
<evidence type="ECO:0000256" key="5">
    <source>
        <dbReference type="ARBA" id="ARBA00022781"/>
    </source>
</evidence>
<keyword evidence="5" id="KW-0375">Hydrogen ion transport</keyword>
<dbReference type="InterPro" id="IPR000131">
    <property type="entry name" value="ATP_synth_F1_gsu"/>
</dbReference>
<keyword evidence="4" id="KW-0813">Transport</keyword>
<evidence type="ECO:0000256" key="9">
    <source>
        <dbReference type="ARBA" id="ARBA00023310"/>
    </source>
</evidence>
<evidence type="ECO:0000256" key="3">
    <source>
        <dbReference type="ARBA" id="ARBA00007681"/>
    </source>
</evidence>
<dbReference type="AlphaFoldDB" id="A0A0G0T2M7"/>
<evidence type="ECO:0000256" key="1">
    <source>
        <dbReference type="ARBA" id="ARBA00003456"/>
    </source>
</evidence>
<evidence type="ECO:0000256" key="6">
    <source>
        <dbReference type="ARBA" id="ARBA00023065"/>
    </source>
</evidence>
<sequence>MTTKEIDSILEEGHSLKEIAQAYSEIANLKIKRIRQAVERNRLFFDEILKVYGMVKSLALKKKVLVAKPKKRLCILLTSNYRFYGNINSSLTNYFIGSTRELKDIDRMVLGKGGIDYFKAVKLLPSFSEIMLKDDMPTSEELANLVNLSEDYNQVLVFHSRFKSLLTQSATSTDITATSYYLNEYTKAFDPKNAPPSNFIFEPELPKILKFFDNQILTLLLEQTFLESELSRTSSRFISMDSAETEANKFIKEYLKIKAYAKRGLENNAILENFASIMATRKDAYV</sequence>
<name>A0A0G0T2M7_9BACT</name>
<reference evidence="10 11" key="1">
    <citation type="journal article" date="2015" name="Nature">
        <title>rRNA introns, odd ribosomes, and small enigmatic genomes across a large radiation of phyla.</title>
        <authorList>
            <person name="Brown C.T."/>
            <person name="Hug L.A."/>
            <person name="Thomas B.C."/>
            <person name="Sharon I."/>
            <person name="Castelle C.J."/>
            <person name="Singh A."/>
            <person name="Wilkins M.J."/>
            <person name="Williams K.H."/>
            <person name="Banfield J.F."/>
        </authorList>
    </citation>
    <scope>NUCLEOTIDE SEQUENCE [LARGE SCALE GENOMIC DNA]</scope>
</reference>
<evidence type="ECO:0008006" key="12">
    <source>
        <dbReference type="Google" id="ProtNLM"/>
    </source>
</evidence>
<proteinExistence type="inferred from homology"/>
<gene>
    <name evidence="10" type="ORF">UT77_C0013G0020</name>
</gene>
<dbReference type="Pfam" id="PF00231">
    <property type="entry name" value="ATP-synt"/>
    <property type="match status" value="1"/>
</dbReference>
<evidence type="ECO:0000256" key="2">
    <source>
        <dbReference type="ARBA" id="ARBA00004170"/>
    </source>
</evidence>
<comment type="subcellular location">
    <subcellularLocation>
        <location evidence="2">Membrane</location>
        <topology evidence="2">Peripheral membrane protein</topology>
    </subcellularLocation>
</comment>
<dbReference type="SUPFAM" id="SSF52943">
    <property type="entry name" value="ATP synthase (F1-ATPase), gamma subunit"/>
    <property type="match status" value="1"/>
</dbReference>
<dbReference type="GO" id="GO:0045259">
    <property type="term" value="C:proton-transporting ATP synthase complex"/>
    <property type="evidence" value="ECO:0007669"/>
    <property type="project" value="UniProtKB-KW"/>
</dbReference>
<evidence type="ECO:0000313" key="10">
    <source>
        <dbReference type="EMBL" id="KKR41350.1"/>
    </source>
</evidence>
<keyword evidence="7" id="KW-0472">Membrane</keyword>
<evidence type="ECO:0000313" key="11">
    <source>
        <dbReference type="Proteomes" id="UP000034881"/>
    </source>
</evidence>
<dbReference type="Gene3D" id="3.40.1380.10">
    <property type="match status" value="1"/>
</dbReference>
<keyword evidence="8" id="KW-0139">CF(1)</keyword>
<organism evidence="10 11">
    <name type="scientific">Candidatus Daviesbacteria bacterium GW2011_GWC2_40_12</name>
    <dbReference type="NCBI Taxonomy" id="1618431"/>
    <lineage>
        <taxon>Bacteria</taxon>
        <taxon>Candidatus Daviesiibacteriota</taxon>
    </lineage>
</organism>
<dbReference type="InterPro" id="IPR035968">
    <property type="entry name" value="ATP_synth_F1_ATPase_gsu"/>
</dbReference>
<keyword evidence="9" id="KW-0066">ATP synthesis</keyword>
<dbReference type="EMBL" id="LBYB01000013">
    <property type="protein sequence ID" value="KKR41350.1"/>
    <property type="molecule type" value="Genomic_DNA"/>
</dbReference>
<evidence type="ECO:0000256" key="7">
    <source>
        <dbReference type="ARBA" id="ARBA00023136"/>
    </source>
</evidence>
<comment type="caution">
    <text evidence="10">The sequence shown here is derived from an EMBL/GenBank/DDBJ whole genome shotgun (WGS) entry which is preliminary data.</text>
</comment>
<dbReference type="GO" id="GO:0046933">
    <property type="term" value="F:proton-transporting ATP synthase activity, rotational mechanism"/>
    <property type="evidence" value="ECO:0007669"/>
    <property type="project" value="InterPro"/>
</dbReference>